<dbReference type="GO" id="GO:0046854">
    <property type="term" value="P:phosphatidylinositol phosphate biosynthetic process"/>
    <property type="evidence" value="ECO:0007669"/>
    <property type="project" value="InterPro"/>
</dbReference>
<reference evidence="9 10" key="1">
    <citation type="submission" date="2016-07" db="EMBL/GenBank/DDBJ databases">
        <title>Genome of Pelobium manganitolerans.</title>
        <authorList>
            <person name="Wu S."/>
            <person name="Wang G."/>
        </authorList>
    </citation>
    <scope>NUCLEOTIDE SEQUENCE [LARGE SCALE GENOMIC DNA]</scope>
    <source>
        <strain evidence="9 10">YS-25</strain>
    </source>
</reference>
<dbReference type="FunFam" id="3.30.540.10:FF:000003">
    <property type="entry name" value="Inositol-1-monophosphatase"/>
    <property type="match status" value="1"/>
</dbReference>
<gene>
    <name evidence="9" type="ORF">BCY91_10030</name>
</gene>
<evidence type="ECO:0000313" key="9">
    <source>
        <dbReference type="EMBL" id="RKD13882.1"/>
    </source>
</evidence>
<proteinExistence type="inferred from homology"/>
<dbReference type="InterPro" id="IPR020550">
    <property type="entry name" value="Inositol_monophosphatase_CS"/>
</dbReference>
<keyword evidence="5 8" id="KW-0378">Hydrolase</keyword>
<dbReference type="PANTHER" id="PTHR20854:SF4">
    <property type="entry name" value="INOSITOL-1-MONOPHOSPHATASE-RELATED"/>
    <property type="match status" value="1"/>
</dbReference>
<evidence type="ECO:0000256" key="3">
    <source>
        <dbReference type="ARBA" id="ARBA00009759"/>
    </source>
</evidence>
<dbReference type="AlphaFoldDB" id="A0A419S3K9"/>
<dbReference type="RefSeq" id="WP_394341560.1">
    <property type="nucleotide sequence ID" value="NZ_MBTA01000027.1"/>
</dbReference>
<feature type="binding site" evidence="7">
    <location>
        <position position="86"/>
    </location>
    <ligand>
        <name>Mg(2+)</name>
        <dbReference type="ChEBI" id="CHEBI:18420"/>
        <label>1</label>
        <note>catalytic</note>
    </ligand>
</feature>
<feature type="binding site" evidence="7">
    <location>
        <position position="89"/>
    </location>
    <ligand>
        <name>Mg(2+)</name>
        <dbReference type="ChEBI" id="CHEBI:18420"/>
        <label>1</label>
        <note>catalytic</note>
    </ligand>
</feature>
<dbReference type="InterPro" id="IPR000760">
    <property type="entry name" value="Inositol_monophosphatase-like"/>
</dbReference>
<dbReference type="EC" id="3.1.3.25" evidence="8"/>
<dbReference type="EMBL" id="MBTA01000027">
    <property type="protein sequence ID" value="RKD13882.1"/>
    <property type="molecule type" value="Genomic_DNA"/>
</dbReference>
<comment type="cofactor">
    <cofactor evidence="2 7 8">
        <name>Mg(2+)</name>
        <dbReference type="ChEBI" id="CHEBI:18420"/>
    </cofactor>
</comment>
<comment type="similarity">
    <text evidence="3 8">Belongs to the inositol monophosphatase superfamily.</text>
</comment>
<feature type="binding site" evidence="7">
    <location>
        <position position="88"/>
    </location>
    <ligand>
        <name>Mg(2+)</name>
        <dbReference type="ChEBI" id="CHEBI:18420"/>
        <label>1</label>
        <note>catalytic</note>
    </ligand>
</feature>
<evidence type="ECO:0000256" key="2">
    <source>
        <dbReference type="ARBA" id="ARBA00001946"/>
    </source>
</evidence>
<dbReference type="PROSITE" id="PS00629">
    <property type="entry name" value="IMP_1"/>
    <property type="match status" value="1"/>
</dbReference>
<name>A0A419S3K9_9SPHI</name>
<dbReference type="PRINTS" id="PR01959">
    <property type="entry name" value="SBIMPHPHTASE"/>
</dbReference>
<keyword evidence="4 7" id="KW-0479">Metal-binding</keyword>
<evidence type="ECO:0000256" key="7">
    <source>
        <dbReference type="PIRSR" id="PIRSR600760-2"/>
    </source>
</evidence>
<feature type="binding site" evidence="7">
    <location>
        <position position="70"/>
    </location>
    <ligand>
        <name>Mg(2+)</name>
        <dbReference type="ChEBI" id="CHEBI:18420"/>
        <label>1</label>
        <note>catalytic</note>
    </ligand>
</feature>
<evidence type="ECO:0000313" key="10">
    <source>
        <dbReference type="Proteomes" id="UP000283433"/>
    </source>
</evidence>
<dbReference type="Pfam" id="PF00459">
    <property type="entry name" value="Inositol_P"/>
    <property type="match status" value="1"/>
</dbReference>
<keyword evidence="6 7" id="KW-0460">Magnesium</keyword>
<organism evidence="9 10">
    <name type="scientific">Pelobium manganitolerans</name>
    <dbReference type="NCBI Taxonomy" id="1842495"/>
    <lineage>
        <taxon>Bacteria</taxon>
        <taxon>Pseudomonadati</taxon>
        <taxon>Bacteroidota</taxon>
        <taxon>Sphingobacteriia</taxon>
        <taxon>Sphingobacteriales</taxon>
        <taxon>Sphingobacteriaceae</taxon>
        <taxon>Pelobium</taxon>
    </lineage>
</organism>
<keyword evidence="10" id="KW-1185">Reference proteome</keyword>
<protein>
    <recommendedName>
        <fullName evidence="8">Inositol-1-monophosphatase</fullName>
        <ecNumber evidence="8">3.1.3.25</ecNumber>
    </recommendedName>
</protein>
<dbReference type="PROSITE" id="PS00630">
    <property type="entry name" value="IMP_2"/>
    <property type="match status" value="1"/>
</dbReference>
<evidence type="ECO:0000256" key="5">
    <source>
        <dbReference type="ARBA" id="ARBA00022801"/>
    </source>
</evidence>
<comment type="caution">
    <text evidence="9">The sequence shown here is derived from an EMBL/GenBank/DDBJ whole genome shotgun (WGS) entry which is preliminary data.</text>
</comment>
<dbReference type="GO" id="GO:0008934">
    <property type="term" value="F:inositol monophosphate 1-phosphatase activity"/>
    <property type="evidence" value="ECO:0007669"/>
    <property type="project" value="InterPro"/>
</dbReference>
<dbReference type="PANTHER" id="PTHR20854">
    <property type="entry name" value="INOSITOL MONOPHOSPHATASE"/>
    <property type="match status" value="1"/>
</dbReference>
<dbReference type="FunFam" id="3.40.190.80:FF:000002">
    <property type="entry name" value="Inositol-1-monophosphatase"/>
    <property type="match status" value="1"/>
</dbReference>
<dbReference type="GO" id="GO:0046872">
    <property type="term" value="F:metal ion binding"/>
    <property type="evidence" value="ECO:0007669"/>
    <property type="project" value="UniProtKB-KW"/>
</dbReference>
<evidence type="ECO:0000256" key="6">
    <source>
        <dbReference type="ARBA" id="ARBA00022842"/>
    </source>
</evidence>
<dbReference type="CDD" id="cd01639">
    <property type="entry name" value="IMPase"/>
    <property type="match status" value="1"/>
</dbReference>
<dbReference type="GO" id="GO:0007165">
    <property type="term" value="P:signal transduction"/>
    <property type="evidence" value="ECO:0007669"/>
    <property type="project" value="TreeGrafter"/>
</dbReference>
<dbReference type="InterPro" id="IPR020583">
    <property type="entry name" value="Inositol_monoP_metal-BS"/>
</dbReference>
<evidence type="ECO:0000256" key="4">
    <source>
        <dbReference type="ARBA" id="ARBA00022723"/>
    </source>
</evidence>
<accession>A0A419S3K9</accession>
<sequence length="267" mass="29488">MINYQALCEQVIEIAKKAGQFIGTESAIFSSSKIEYKGLNDMVSYVDKTAEAMIVEALSQLLPAAGFIAEEGTSNKVGEEFNWIIDPLDGTTNFIHGIPAFAVSIALKQYDELVVGVVYEVKQNECFYAWKNSKAYLNGNEIRVSDNKDLASSLVATGFPYYDFSRQDDYMSLFTTVMQKCHGLRRIGAASVDMVYTACGRFDAYFEYNLKPWDIAAGLLIVQQAGGEYFDFNGGKKALESGDIVATNGKVSEELNAIIHNVFNNKA</sequence>
<comment type="catalytic activity">
    <reaction evidence="1 8">
        <text>a myo-inositol phosphate + H2O = myo-inositol + phosphate</text>
        <dbReference type="Rhea" id="RHEA:24056"/>
        <dbReference type="ChEBI" id="CHEBI:15377"/>
        <dbReference type="ChEBI" id="CHEBI:17268"/>
        <dbReference type="ChEBI" id="CHEBI:43474"/>
        <dbReference type="ChEBI" id="CHEBI:84139"/>
        <dbReference type="EC" id="3.1.3.25"/>
    </reaction>
</comment>
<dbReference type="SUPFAM" id="SSF56655">
    <property type="entry name" value="Carbohydrate phosphatase"/>
    <property type="match status" value="1"/>
</dbReference>
<dbReference type="InterPro" id="IPR033942">
    <property type="entry name" value="IMPase"/>
</dbReference>
<dbReference type="Proteomes" id="UP000283433">
    <property type="component" value="Unassembled WGS sequence"/>
</dbReference>
<dbReference type="InterPro" id="IPR022337">
    <property type="entry name" value="Inositol_monophosphatase_SuhB"/>
</dbReference>
<evidence type="ECO:0000256" key="1">
    <source>
        <dbReference type="ARBA" id="ARBA00001033"/>
    </source>
</evidence>
<dbReference type="PRINTS" id="PR00377">
    <property type="entry name" value="IMPHPHTASES"/>
</dbReference>
<feature type="binding site" evidence="7">
    <location>
        <position position="214"/>
    </location>
    <ligand>
        <name>Mg(2+)</name>
        <dbReference type="ChEBI" id="CHEBI:18420"/>
        <label>1</label>
        <note>catalytic</note>
    </ligand>
</feature>
<dbReference type="GO" id="GO:0006020">
    <property type="term" value="P:inositol metabolic process"/>
    <property type="evidence" value="ECO:0007669"/>
    <property type="project" value="TreeGrafter"/>
</dbReference>
<evidence type="ECO:0000256" key="8">
    <source>
        <dbReference type="RuleBase" id="RU364068"/>
    </source>
</evidence>
<dbReference type="Gene3D" id="3.30.540.10">
    <property type="entry name" value="Fructose-1,6-Bisphosphatase, subunit A, domain 1"/>
    <property type="match status" value="1"/>
</dbReference>
<dbReference type="Gene3D" id="3.40.190.80">
    <property type="match status" value="1"/>
</dbReference>